<feature type="region of interest" description="Disordered" evidence="1">
    <location>
        <begin position="304"/>
        <end position="441"/>
    </location>
</feature>
<proteinExistence type="predicted"/>
<accession>A0AAW0GQX3</accession>
<feature type="compositionally biased region" description="Polar residues" evidence="1">
    <location>
        <begin position="406"/>
        <end position="418"/>
    </location>
</feature>
<dbReference type="InterPro" id="IPR016181">
    <property type="entry name" value="Acyl_CoA_acyltransferase"/>
</dbReference>
<dbReference type="Pfam" id="PF13302">
    <property type="entry name" value="Acetyltransf_3"/>
    <property type="match status" value="1"/>
</dbReference>
<dbReference type="AlphaFoldDB" id="A0AAW0GQX3"/>
<protein>
    <recommendedName>
        <fullName evidence="2">N-acetyltransferase domain-containing protein</fullName>
    </recommendedName>
</protein>
<keyword evidence="4" id="KW-1185">Reference proteome</keyword>
<dbReference type="Gene3D" id="3.40.630.30">
    <property type="match status" value="1"/>
</dbReference>
<evidence type="ECO:0000313" key="4">
    <source>
        <dbReference type="Proteomes" id="UP001385951"/>
    </source>
</evidence>
<reference evidence="3 4" key="1">
    <citation type="submission" date="2022-09" db="EMBL/GenBank/DDBJ databases">
        <authorList>
            <person name="Palmer J.M."/>
        </authorList>
    </citation>
    <scope>NUCLEOTIDE SEQUENCE [LARGE SCALE GENOMIC DNA]</scope>
    <source>
        <strain evidence="3 4">DSM 7382</strain>
    </source>
</reference>
<evidence type="ECO:0000259" key="2">
    <source>
        <dbReference type="PROSITE" id="PS51186"/>
    </source>
</evidence>
<evidence type="ECO:0000256" key="1">
    <source>
        <dbReference type="SAM" id="MobiDB-lite"/>
    </source>
</evidence>
<dbReference type="GO" id="GO:0016747">
    <property type="term" value="F:acyltransferase activity, transferring groups other than amino-acyl groups"/>
    <property type="evidence" value="ECO:0007669"/>
    <property type="project" value="InterPro"/>
</dbReference>
<feature type="compositionally biased region" description="Acidic residues" evidence="1">
    <location>
        <begin position="372"/>
        <end position="381"/>
    </location>
</feature>
<dbReference type="Proteomes" id="UP001385951">
    <property type="component" value="Unassembled WGS sequence"/>
</dbReference>
<dbReference type="InterPro" id="IPR000182">
    <property type="entry name" value="GNAT_dom"/>
</dbReference>
<gene>
    <name evidence="3" type="ORF">QCA50_005014</name>
</gene>
<dbReference type="SUPFAM" id="SSF55729">
    <property type="entry name" value="Acyl-CoA N-acyltransferases (Nat)"/>
    <property type="match status" value="1"/>
</dbReference>
<evidence type="ECO:0000313" key="3">
    <source>
        <dbReference type="EMBL" id="KAK7691615.1"/>
    </source>
</evidence>
<dbReference type="EMBL" id="JASBNA010000005">
    <property type="protein sequence ID" value="KAK7691615.1"/>
    <property type="molecule type" value="Genomic_DNA"/>
</dbReference>
<name>A0AAW0GQX3_9APHY</name>
<sequence length="441" mass="49012">MSHPPADFGLQPITGTLNSISDTAQAHIWDLLMTCSVEAILSGCRDLLEFAGDHCLYAAAVKSLKVGSESVEDAEAEEDVSEEKGVRPGWVTENAWRDTRVDGFWSSEKPASSRREERTPRTVGFTYLSPSPYPSSMNLGVTILPQYRKCGFGTEAVREVLKVAFTHFQCHRIQTQIGVSDRDERTRLTRLFTSLGFKHEGISRRCLLVPQPTTGDEWRDVTTLALLDTDFISLSDLPMLPVSYVKRQWDDLFSRHERERDSMLEVEVHADIRRQALRRTSSTETIKREDMYPEKAQTNTASELFEGGPSLTSPISAAPPQVAFGSDKQRSHNQVPNASSSTTNVDAGSILRQRRLFRTAEGSSVGSRQGDESPESSEAEYSDSYSLPPPGSPSSIASWDSDAESDWTSASRGSQSSESDWEMWEMDVSDAHLTAENSIRN</sequence>
<feature type="domain" description="N-acetyltransferase" evidence="2">
    <location>
        <begin position="64"/>
        <end position="225"/>
    </location>
</feature>
<organism evidence="3 4">
    <name type="scientific">Cerrena zonata</name>
    <dbReference type="NCBI Taxonomy" id="2478898"/>
    <lineage>
        <taxon>Eukaryota</taxon>
        <taxon>Fungi</taxon>
        <taxon>Dikarya</taxon>
        <taxon>Basidiomycota</taxon>
        <taxon>Agaricomycotina</taxon>
        <taxon>Agaricomycetes</taxon>
        <taxon>Polyporales</taxon>
        <taxon>Cerrenaceae</taxon>
        <taxon>Cerrena</taxon>
    </lineage>
</organism>
<feature type="compositionally biased region" description="Polar residues" evidence="1">
    <location>
        <begin position="332"/>
        <end position="346"/>
    </location>
</feature>
<feature type="compositionally biased region" description="Acidic residues" evidence="1">
    <location>
        <begin position="419"/>
        <end position="428"/>
    </location>
</feature>
<comment type="caution">
    <text evidence="3">The sequence shown here is derived from an EMBL/GenBank/DDBJ whole genome shotgun (WGS) entry which is preliminary data.</text>
</comment>
<dbReference type="PROSITE" id="PS51186">
    <property type="entry name" value="GNAT"/>
    <property type="match status" value="1"/>
</dbReference>